<dbReference type="InterPro" id="IPR036942">
    <property type="entry name" value="Beta-barrel_TonB_sf"/>
</dbReference>
<comment type="similarity">
    <text evidence="10 11">Belongs to the TonB-dependent receptor family.</text>
</comment>
<evidence type="ECO:0000313" key="14">
    <source>
        <dbReference type="EMBL" id="PVH24549.1"/>
    </source>
</evidence>
<dbReference type="OrthoDB" id="9764669at2"/>
<dbReference type="SUPFAM" id="SSF49464">
    <property type="entry name" value="Carboxypeptidase regulatory domain-like"/>
    <property type="match status" value="1"/>
</dbReference>
<evidence type="ECO:0000256" key="9">
    <source>
        <dbReference type="ARBA" id="ARBA00023237"/>
    </source>
</evidence>
<evidence type="ECO:0000256" key="1">
    <source>
        <dbReference type="ARBA" id="ARBA00004571"/>
    </source>
</evidence>
<keyword evidence="3 10" id="KW-1134">Transmembrane beta strand</keyword>
<keyword evidence="7 10" id="KW-0472">Membrane</keyword>
<evidence type="ECO:0000256" key="3">
    <source>
        <dbReference type="ARBA" id="ARBA00022452"/>
    </source>
</evidence>
<evidence type="ECO:0000256" key="7">
    <source>
        <dbReference type="ARBA" id="ARBA00023136"/>
    </source>
</evidence>
<gene>
    <name evidence="14" type="ORF">DC487_13525</name>
</gene>
<dbReference type="InterPro" id="IPR037066">
    <property type="entry name" value="Plug_dom_sf"/>
</dbReference>
<keyword evidence="6 11" id="KW-0798">TonB box</keyword>
<evidence type="ECO:0000256" key="10">
    <source>
        <dbReference type="PROSITE-ProRule" id="PRU01360"/>
    </source>
</evidence>
<organism evidence="14 15">
    <name type="scientific">Sphingobacterium corticibacter</name>
    <dbReference type="NCBI Taxonomy" id="2171749"/>
    <lineage>
        <taxon>Bacteria</taxon>
        <taxon>Pseudomonadati</taxon>
        <taxon>Bacteroidota</taxon>
        <taxon>Sphingobacteriia</taxon>
        <taxon>Sphingobacteriales</taxon>
        <taxon>Sphingobacteriaceae</taxon>
        <taxon>Sphingobacterium</taxon>
    </lineage>
</organism>
<evidence type="ECO:0000259" key="12">
    <source>
        <dbReference type="Pfam" id="PF00593"/>
    </source>
</evidence>
<evidence type="ECO:0000256" key="5">
    <source>
        <dbReference type="ARBA" id="ARBA00022729"/>
    </source>
</evidence>
<dbReference type="Gene3D" id="2.40.170.20">
    <property type="entry name" value="TonB-dependent receptor, beta-barrel domain"/>
    <property type="match status" value="1"/>
</dbReference>
<evidence type="ECO:0000256" key="4">
    <source>
        <dbReference type="ARBA" id="ARBA00022692"/>
    </source>
</evidence>
<keyword evidence="9 10" id="KW-0998">Cell outer membrane</keyword>
<comment type="subcellular location">
    <subcellularLocation>
        <location evidence="1 10">Cell outer membrane</location>
        <topology evidence="1 10">Multi-pass membrane protein</topology>
    </subcellularLocation>
</comment>
<evidence type="ECO:0000256" key="11">
    <source>
        <dbReference type="RuleBase" id="RU003357"/>
    </source>
</evidence>
<keyword evidence="2 10" id="KW-0813">Transport</keyword>
<dbReference type="GO" id="GO:0009279">
    <property type="term" value="C:cell outer membrane"/>
    <property type="evidence" value="ECO:0007669"/>
    <property type="project" value="UniProtKB-SubCell"/>
</dbReference>
<dbReference type="InterPro" id="IPR012910">
    <property type="entry name" value="Plug_dom"/>
</dbReference>
<evidence type="ECO:0000256" key="8">
    <source>
        <dbReference type="ARBA" id="ARBA00023170"/>
    </source>
</evidence>
<feature type="domain" description="TonB-dependent receptor plug" evidence="13">
    <location>
        <begin position="130"/>
        <end position="237"/>
    </location>
</feature>
<dbReference type="PROSITE" id="PS52016">
    <property type="entry name" value="TONB_DEPENDENT_REC_3"/>
    <property type="match status" value="1"/>
</dbReference>
<dbReference type="InterPro" id="IPR039426">
    <property type="entry name" value="TonB-dep_rcpt-like"/>
</dbReference>
<dbReference type="PANTHER" id="PTHR30069:SF29">
    <property type="entry name" value="HEMOGLOBIN AND HEMOGLOBIN-HAPTOGLOBIN-BINDING PROTEIN 1-RELATED"/>
    <property type="match status" value="1"/>
</dbReference>
<evidence type="ECO:0000259" key="13">
    <source>
        <dbReference type="Pfam" id="PF07715"/>
    </source>
</evidence>
<evidence type="ECO:0000256" key="6">
    <source>
        <dbReference type="ARBA" id="ARBA00023077"/>
    </source>
</evidence>
<dbReference type="AlphaFoldDB" id="A0A2T8HGH4"/>
<name>A0A2T8HGH4_9SPHI</name>
<dbReference type="Pfam" id="PF13715">
    <property type="entry name" value="CarbopepD_reg_2"/>
    <property type="match status" value="1"/>
</dbReference>
<dbReference type="Gene3D" id="2.60.40.1120">
    <property type="entry name" value="Carboxypeptidase-like, regulatory domain"/>
    <property type="match status" value="1"/>
</dbReference>
<dbReference type="GO" id="GO:0015344">
    <property type="term" value="F:siderophore uptake transmembrane transporter activity"/>
    <property type="evidence" value="ECO:0007669"/>
    <property type="project" value="TreeGrafter"/>
</dbReference>
<keyword evidence="8 14" id="KW-0675">Receptor</keyword>
<keyword evidence="5" id="KW-0732">Signal</keyword>
<evidence type="ECO:0000313" key="15">
    <source>
        <dbReference type="Proteomes" id="UP000245627"/>
    </source>
</evidence>
<dbReference type="RefSeq" id="WP_116776497.1">
    <property type="nucleotide sequence ID" value="NZ_QDKG01000005.1"/>
</dbReference>
<dbReference type="InterPro" id="IPR008969">
    <property type="entry name" value="CarboxyPept-like_regulatory"/>
</dbReference>
<dbReference type="Proteomes" id="UP000245627">
    <property type="component" value="Unassembled WGS sequence"/>
</dbReference>
<comment type="caution">
    <text evidence="14">The sequence shown here is derived from an EMBL/GenBank/DDBJ whole genome shotgun (WGS) entry which is preliminary data.</text>
</comment>
<sequence length="795" mass="89514">MRLFTITLAIWLVYMSAGFAQELTLKGRVLSTSTSSASEAVPGAEIYLLGTNQSTTAEADGTYQLRGVKAQRLIVQVKAMGYHTQIDTLKWTGAAVLVHDVVLQRDNQQIDEAVVTGRRINANMETLVKLENTIMPVTVIDRRTIELMGSRRLDEVVKEQTGIAIVNDIAGGARSVGVQMQGFGSEYIMVLIDGQPMVGRNGGNFDLSRISVSNIERIEITKGAAANIYGGDALGGTINVITKQDVTTAQGMAFVNAGKNETLDVSLDGEAPILKQKGTVSGNLNYYRTGGFNTNQGTIIGTTAPPYDNYAAQSRLRYRFNDKNTMSVSGRYGLRRSFMSRNFLGADYETNDVLSEQDLNLFANYDRRISDRWRSMTRYYLTKYNADMNVSLSQGDSISQTRFSQLFHRLEQQVSYSIDDHLDVITGVGGTIEGIDQNILTDIDRIRAIFAYSQANWQVDRKLHLTLGLRYDHIEQYGWRLDPSMAVQYQVLPSLSAKFAYGTAFKAPDMRKLYQVAYNPVQNNVLVGSYALQDVINQLRQSGRMSQYELQPVYDEIRGQALNAEMSKSYNFTLIWQGLDNRLRAEGSAFHHEITNQINPVLIGTDIDGQLIYSYRNHARAYFRGAELSVNFKPVPALQLAAGYQFLIAKDRTVGDEIREGGLYDSPLYDPNTGYVNYRPTAKDYWGIENRSVHMYNAQVFYTYSPMDLSANVRLNYRGKYPFADVNNNGYLDRFDTFVRGHYLLNFALEKKFPSKRIAVRATTENLLNFVDPKVPSQPGRMYFVGITYHLYRND</sequence>
<dbReference type="CDD" id="cd01347">
    <property type="entry name" value="ligand_gated_channel"/>
    <property type="match status" value="1"/>
</dbReference>
<dbReference type="EMBL" id="QDKG01000005">
    <property type="protein sequence ID" value="PVH24549.1"/>
    <property type="molecule type" value="Genomic_DNA"/>
</dbReference>
<keyword evidence="4 10" id="KW-0812">Transmembrane</keyword>
<dbReference type="Gene3D" id="2.170.130.10">
    <property type="entry name" value="TonB-dependent receptor, plug domain"/>
    <property type="match status" value="1"/>
</dbReference>
<evidence type="ECO:0000256" key="2">
    <source>
        <dbReference type="ARBA" id="ARBA00022448"/>
    </source>
</evidence>
<dbReference type="GO" id="GO:0044718">
    <property type="term" value="P:siderophore transmembrane transport"/>
    <property type="evidence" value="ECO:0007669"/>
    <property type="project" value="TreeGrafter"/>
</dbReference>
<dbReference type="InterPro" id="IPR000531">
    <property type="entry name" value="Beta-barrel_TonB"/>
</dbReference>
<accession>A0A2T8HGH4</accession>
<dbReference type="PANTHER" id="PTHR30069">
    <property type="entry name" value="TONB-DEPENDENT OUTER MEMBRANE RECEPTOR"/>
    <property type="match status" value="1"/>
</dbReference>
<dbReference type="Pfam" id="PF00593">
    <property type="entry name" value="TonB_dep_Rec_b-barrel"/>
    <property type="match status" value="1"/>
</dbReference>
<feature type="domain" description="TonB-dependent receptor-like beta-barrel" evidence="12">
    <location>
        <begin position="285"/>
        <end position="767"/>
    </location>
</feature>
<proteinExistence type="inferred from homology"/>
<protein>
    <submittedName>
        <fullName evidence="14">TonB-dependent receptor</fullName>
    </submittedName>
</protein>
<dbReference type="SUPFAM" id="SSF56935">
    <property type="entry name" value="Porins"/>
    <property type="match status" value="1"/>
</dbReference>
<reference evidence="14 15" key="1">
    <citation type="submission" date="2018-04" db="EMBL/GenBank/DDBJ databases">
        <title>Sphingobacterium cortibacter sp. nov.</title>
        <authorList>
            <person name="Li Y."/>
        </authorList>
    </citation>
    <scope>NUCLEOTIDE SEQUENCE [LARGE SCALE GENOMIC DNA]</scope>
    <source>
        <strain evidence="14 15">2c-3</strain>
    </source>
</reference>
<dbReference type="Pfam" id="PF07715">
    <property type="entry name" value="Plug"/>
    <property type="match status" value="1"/>
</dbReference>
<keyword evidence="15" id="KW-1185">Reference proteome</keyword>